<sequence>MEVNVERTDDTEKNIEDLIRLRRNEEDDDEFHINDVERPKLLPPDNEGEEIPTLYNRRMKLSSDEIKNGVPLPELKKEERKDITEEQELINLHSHTVICTVLYSGGIICGADSRRVGIYKSGEKKIESDHQKKIFKINEFSWILGSGDISHWKELIERLRNIKVEGGFYINNCVKR</sequence>
<dbReference type="InterPro" id="IPR029055">
    <property type="entry name" value="Ntn_hydrolases_N"/>
</dbReference>
<evidence type="ECO:0000313" key="2">
    <source>
        <dbReference type="Proteomes" id="UP000230069"/>
    </source>
</evidence>
<dbReference type="InParanoid" id="A0A2G5F5B4"/>
<proteinExistence type="predicted"/>
<gene>
    <name evidence="1" type="ORF">AQUCO_00200868v1</name>
</gene>
<organism evidence="1 2">
    <name type="scientific">Aquilegia coerulea</name>
    <name type="common">Rocky mountain columbine</name>
    <dbReference type="NCBI Taxonomy" id="218851"/>
    <lineage>
        <taxon>Eukaryota</taxon>
        <taxon>Viridiplantae</taxon>
        <taxon>Streptophyta</taxon>
        <taxon>Embryophyta</taxon>
        <taxon>Tracheophyta</taxon>
        <taxon>Spermatophyta</taxon>
        <taxon>Magnoliopsida</taxon>
        <taxon>Ranunculales</taxon>
        <taxon>Ranunculaceae</taxon>
        <taxon>Thalictroideae</taxon>
        <taxon>Aquilegia</taxon>
    </lineage>
</organism>
<dbReference type="AlphaFoldDB" id="A0A2G5F5B4"/>
<dbReference type="Proteomes" id="UP000230069">
    <property type="component" value="Unassembled WGS sequence"/>
</dbReference>
<dbReference type="SUPFAM" id="SSF56235">
    <property type="entry name" value="N-terminal nucleophile aminohydrolases (Ntn hydrolases)"/>
    <property type="match status" value="1"/>
</dbReference>
<protein>
    <submittedName>
        <fullName evidence="1">Uncharacterized protein</fullName>
    </submittedName>
</protein>
<name>A0A2G5F5B4_AQUCA</name>
<dbReference type="Gene3D" id="3.60.20.10">
    <property type="entry name" value="Glutamine Phosphoribosylpyrophosphate, subunit 1, domain 1"/>
    <property type="match status" value="1"/>
</dbReference>
<reference evidence="1 2" key="1">
    <citation type="submission" date="2017-09" db="EMBL/GenBank/DDBJ databases">
        <title>WGS assembly of Aquilegia coerulea Goldsmith.</title>
        <authorList>
            <person name="Hodges S."/>
            <person name="Kramer E."/>
            <person name="Nordborg M."/>
            <person name="Tomkins J."/>
            <person name="Borevitz J."/>
            <person name="Derieg N."/>
            <person name="Yan J."/>
            <person name="Mihaltcheva S."/>
            <person name="Hayes R.D."/>
            <person name="Rokhsar D."/>
        </authorList>
    </citation>
    <scope>NUCLEOTIDE SEQUENCE [LARGE SCALE GENOMIC DNA]</scope>
    <source>
        <strain evidence="2">cv. Goldsmith</strain>
    </source>
</reference>
<dbReference type="OrthoDB" id="10634115at2759"/>
<evidence type="ECO:0000313" key="1">
    <source>
        <dbReference type="EMBL" id="PIA63130.1"/>
    </source>
</evidence>
<dbReference type="EMBL" id="KZ305019">
    <property type="protein sequence ID" value="PIA63130.1"/>
    <property type="molecule type" value="Genomic_DNA"/>
</dbReference>
<keyword evidence="2" id="KW-1185">Reference proteome</keyword>
<accession>A0A2G5F5B4</accession>